<dbReference type="InterPro" id="IPR001312">
    <property type="entry name" value="Hexokinase"/>
</dbReference>
<dbReference type="FunFam" id="3.40.367.20:FF:000004">
    <property type="entry name" value="Phosphotransferase"/>
    <property type="match status" value="1"/>
</dbReference>
<reference evidence="14 15" key="1">
    <citation type="submission" date="2015-09" db="EMBL/GenBank/DDBJ databases">
        <title>Host preference determinants of Valsa canker pathogens revealed by comparative genomics.</title>
        <authorList>
            <person name="Yin Z."/>
            <person name="Huang L."/>
        </authorList>
    </citation>
    <scope>NUCLEOTIDE SEQUENCE [LARGE SCALE GENOMIC DNA]</scope>
    <source>
        <strain evidence="14 15">03-1</strain>
    </source>
</reference>
<evidence type="ECO:0000256" key="4">
    <source>
        <dbReference type="ARBA" id="ARBA00022679"/>
    </source>
</evidence>
<dbReference type="Pfam" id="PF00349">
    <property type="entry name" value="Hexokinase_1"/>
    <property type="match status" value="1"/>
</dbReference>
<evidence type="ECO:0000256" key="5">
    <source>
        <dbReference type="ARBA" id="ARBA00022741"/>
    </source>
</evidence>
<dbReference type="GO" id="GO:0004340">
    <property type="term" value="F:glucokinase activity"/>
    <property type="evidence" value="ECO:0007669"/>
    <property type="project" value="TreeGrafter"/>
</dbReference>
<dbReference type="OrthoDB" id="419537at2759"/>
<dbReference type="InterPro" id="IPR022672">
    <property type="entry name" value="Hexokinase_N"/>
</dbReference>
<dbReference type="GO" id="GO:0005524">
    <property type="term" value="F:ATP binding"/>
    <property type="evidence" value="ECO:0007669"/>
    <property type="project" value="UniProtKB-UniRule"/>
</dbReference>
<evidence type="ECO:0000256" key="11">
    <source>
        <dbReference type="RuleBase" id="RU362007"/>
    </source>
</evidence>
<evidence type="ECO:0000256" key="10">
    <source>
        <dbReference type="ARBA" id="ARBA00047905"/>
    </source>
</evidence>
<dbReference type="Pfam" id="PF03727">
    <property type="entry name" value="Hexokinase_2"/>
    <property type="match status" value="1"/>
</dbReference>
<keyword evidence="4 11" id="KW-0808">Transferase</keyword>
<protein>
    <recommendedName>
        <fullName evidence="11">Phosphotransferase</fullName>
        <ecNumber evidence="11">2.7.1.-</ecNumber>
    </recommendedName>
</protein>
<evidence type="ECO:0000313" key="14">
    <source>
        <dbReference type="EMBL" id="ROW07317.1"/>
    </source>
</evidence>
<evidence type="ECO:0000259" key="12">
    <source>
        <dbReference type="Pfam" id="PF00349"/>
    </source>
</evidence>
<dbReference type="InterPro" id="IPR043129">
    <property type="entry name" value="ATPase_NBD"/>
</dbReference>
<comment type="pathway">
    <text evidence="1">Carbohydrate degradation; glycolysis; D-glyceraldehyde 3-phosphate and glycerone phosphate from D-glucose: step 1/4.</text>
</comment>
<dbReference type="STRING" id="356882.A0A423WUR4"/>
<dbReference type="GO" id="GO:0019158">
    <property type="term" value="F:mannokinase activity"/>
    <property type="evidence" value="ECO:0007669"/>
    <property type="project" value="TreeGrafter"/>
</dbReference>
<comment type="pathway">
    <text evidence="2">Carbohydrate metabolism; hexose metabolism.</text>
</comment>
<evidence type="ECO:0000256" key="2">
    <source>
        <dbReference type="ARBA" id="ARBA00005028"/>
    </source>
</evidence>
<sequence>MIAPVPRPEAVKQALSFLGKKEDPTLRSEVPLTPELDEEFKTMKASFTVTTGMLKEIASRFQDELDAGLKKPKQNIQTQAMYPTWVFGFPSGHEKGQYLTIDLGGTNLRVCWITLKGQDHNTEVLQDTYKLPKHIKTGTADELWGLIADSLSDFLIKHDLKGTDDEPVKEISGDLYANFGAPRLPLGFTFSYPVQQDYIDRGTLVTWTKGFDIKGIEGEDVVIQLGDAIAKRGVNVRIVALINDTVGAMIASAYNDPETIIGGIFGTGCNAAYMENVGSIPKIAGSGLAPELPVAINCEYGAFDNSHRVLPRTKYDIEIDQESPKPGEQAFEKMSAGLYLGEIFRLAIVDVHDRGLIFKGQNLQKLRDPYSLDTGFLSALENDPLEDRKTLFQATLGFKPTAEEVEFARLVAEVIAIRGARLCACGIAAICRKKGVQKGHVAADGSVANKHPKFKARWKDALGEILEWPVDREEDPITLTPAEDGSGIGAAIITAMTMKNIREGNLMGIRDGGQYVGKQK</sequence>
<proteinExistence type="inferred from homology"/>
<dbReference type="GO" id="GO:0005739">
    <property type="term" value="C:mitochondrion"/>
    <property type="evidence" value="ECO:0007669"/>
    <property type="project" value="TreeGrafter"/>
</dbReference>
<feature type="domain" description="Hexokinase N-terminal" evidence="12">
    <location>
        <begin position="40"/>
        <end position="254"/>
    </location>
</feature>
<evidence type="ECO:0000256" key="8">
    <source>
        <dbReference type="ARBA" id="ARBA00023152"/>
    </source>
</evidence>
<comment type="catalytic activity">
    <reaction evidence="9">
        <text>a D-hexose + ATP = a D-hexose 6-phosphate + ADP + H(+)</text>
        <dbReference type="Rhea" id="RHEA:22740"/>
        <dbReference type="ChEBI" id="CHEBI:4194"/>
        <dbReference type="ChEBI" id="CHEBI:15378"/>
        <dbReference type="ChEBI" id="CHEBI:30616"/>
        <dbReference type="ChEBI" id="CHEBI:229467"/>
        <dbReference type="ChEBI" id="CHEBI:456216"/>
        <dbReference type="EC" id="2.7.1.1"/>
    </reaction>
    <physiologicalReaction direction="left-to-right" evidence="9">
        <dbReference type="Rhea" id="RHEA:22741"/>
    </physiologicalReaction>
</comment>
<keyword evidence="8 11" id="KW-0324">Glycolysis</keyword>
<feature type="domain" description="Hexokinase C-terminal" evidence="13">
    <location>
        <begin position="261"/>
        <end position="496"/>
    </location>
</feature>
<evidence type="ECO:0000256" key="7">
    <source>
        <dbReference type="ARBA" id="ARBA00022840"/>
    </source>
</evidence>
<dbReference type="InterPro" id="IPR019807">
    <property type="entry name" value="Hexokinase_BS"/>
</dbReference>
<dbReference type="GO" id="GO:0001678">
    <property type="term" value="P:intracellular glucose homeostasis"/>
    <property type="evidence" value="ECO:0007669"/>
    <property type="project" value="InterPro"/>
</dbReference>
<evidence type="ECO:0000256" key="9">
    <source>
        <dbReference type="ARBA" id="ARBA00044613"/>
    </source>
</evidence>
<dbReference type="GO" id="GO:0006096">
    <property type="term" value="P:glycolytic process"/>
    <property type="evidence" value="ECO:0007669"/>
    <property type="project" value="UniProtKB-UniPathway"/>
</dbReference>
<dbReference type="GO" id="GO:0006013">
    <property type="term" value="P:mannose metabolic process"/>
    <property type="evidence" value="ECO:0007669"/>
    <property type="project" value="TreeGrafter"/>
</dbReference>
<dbReference type="PROSITE" id="PS00378">
    <property type="entry name" value="HEXOKINASE_1"/>
    <property type="match status" value="1"/>
</dbReference>
<organism evidence="14 15">
    <name type="scientific">Cytospora schulzeri</name>
    <dbReference type="NCBI Taxonomy" id="448051"/>
    <lineage>
        <taxon>Eukaryota</taxon>
        <taxon>Fungi</taxon>
        <taxon>Dikarya</taxon>
        <taxon>Ascomycota</taxon>
        <taxon>Pezizomycotina</taxon>
        <taxon>Sordariomycetes</taxon>
        <taxon>Sordariomycetidae</taxon>
        <taxon>Diaporthales</taxon>
        <taxon>Cytosporaceae</taxon>
        <taxon>Cytospora</taxon>
    </lineage>
</organism>
<dbReference type="EMBL" id="LKEA01000008">
    <property type="protein sequence ID" value="ROW07317.1"/>
    <property type="molecule type" value="Genomic_DNA"/>
</dbReference>
<dbReference type="PRINTS" id="PR00475">
    <property type="entry name" value="HEXOKINASE"/>
</dbReference>
<dbReference type="AlphaFoldDB" id="A0A423WUR4"/>
<name>A0A423WUR4_9PEZI</name>
<evidence type="ECO:0000256" key="6">
    <source>
        <dbReference type="ARBA" id="ARBA00022777"/>
    </source>
</evidence>
<evidence type="ECO:0000256" key="1">
    <source>
        <dbReference type="ARBA" id="ARBA00004888"/>
    </source>
</evidence>
<dbReference type="InterPro" id="IPR022673">
    <property type="entry name" value="Hexokinase_C"/>
</dbReference>
<comment type="caution">
    <text evidence="14">The sequence shown here is derived from an EMBL/GenBank/DDBJ whole genome shotgun (WGS) entry which is preliminary data.</text>
</comment>
<comment type="catalytic activity">
    <reaction evidence="10">
        <text>D-fructose + ATP = D-fructose 6-phosphate + ADP + H(+)</text>
        <dbReference type="Rhea" id="RHEA:16125"/>
        <dbReference type="ChEBI" id="CHEBI:15378"/>
        <dbReference type="ChEBI" id="CHEBI:30616"/>
        <dbReference type="ChEBI" id="CHEBI:37721"/>
        <dbReference type="ChEBI" id="CHEBI:61527"/>
        <dbReference type="ChEBI" id="CHEBI:456216"/>
        <dbReference type="EC" id="2.7.1.1"/>
    </reaction>
    <physiologicalReaction direction="left-to-right" evidence="10">
        <dbReference type="Rhea" id="RHEA:16126"/>
    </physiologicalReaction>
</comment>
<dbReference type="Gene3D" id="1.10.287.1250">
    <property type="match status" value="1"/>
</dbReference>
<keyword evidence="6 11" id="KW-0418">Kinase</keyword>
<dbReference type="PANTHER" id="PTHR19443:SF16">
    <property type="entry name" value="HEXOKINASE TYPE 1-RELATED"/>
    <property type="match status" value="1"/>
</dbReference>
<dbReference type="GO" id="GO:0008865">
    <property type="term" value="F:fructokinase activity"/>
    <property type="evidence" value="ECO:0007669"/>
    <property type="project" value="TreeGrafter"/>
</dbReference>
<keyword evidence="15" id="KW-1185">Reference proteome</keyword>
<dbReference type="UniPathway" id="UPA00109">
    <property type="reaction ID" value="UER00180"/>
</dbReference>
<accession>A0A423WUR4</accession>
<keyword evidence="5 11" id="KW-0547">Nucleotide-binding</keyword>
<dbReference type="Gene3D" id="3.30.420.40">
    <property type="match status" value="1"/>
</dbReference>
<comment type="similarity">
    <text evidence="3 11">Belongs to the hexokinase family.</text>
</comment>
<dbReference type="EC" id="2.7.1.-" evidence="11"/>
<evidence type="ECO:0000313" key="15">
    <source>
        <dbReference type="Proteomes" id="UP000283895"/>
    </source>
</evidence>
<evidence type="ECO:0000256" key="3">
    <source>
        <dbReference type="ARBA" id="ARBA00009225"/>
    </source>
</evidence>
<dbReference type="PROSITE" id="PS51748">
    <property type="entry name" value="HEXOKINASE_2"/>
    <property type="match status" value="1"/>
</dbReference>
<dbReference type="SUPFAM" id="SSF53067">
    <property type="entry name" value="Actin-like ATPase domain"/>
    <property type="match status" value="2"/>
</dbReference>
<dbReference type="PANTHER" id="PTHR19443">
    <property type="entry name" value="HEXOKINASE"/>
    <property type="match status" value="1"/>
</dbReference>
<keyword evidence="7 11" id="KW-0067">ATP-binding</keyword>
<dbReference type="Proteomes" id="UP000283895">
    <property type="component" value="Unassembled WGS sequence"/>
</dbReference>
<dbReference type="Gene3D" id="3.40.367.20">
    <property type="match status" value="1"/>
</dbReference>
<dbReference type="GO" id="GO:0006006">
    <property type="term" value="P:glucose metabolic process"/>
    <property type="evidence" value="ECO:0007669"/>
    <property type="project" value="TreeGrafter"/>
</dbReference>
<dbReference type="GO" id="GO:0005829">
    <property type="term" value="C:cytosol"/>
    <property type="evidence" value="ECO:0007669"/>
    <property type="project" value="TreeGrafter"/>
</dbReference>
<gene>
    <name evidence="14" type="ORF">VMCG_03813</name>
</gene>
<dbReference type="GO" id="GO:0005536">
    <property type="term" value="F:D-glucose binding"/>
    <property type="evidence" value="ECO:0007669"/>
    <property type="project" value="InterPro"/>
</dbReference>
<evidence type="ECO:0000259" key="13">
    <source>
        <dbReference type="Pfam" id="PF03727"/>
    </source>
</evidence>